<evidence type="ECO:0000313" key="2">
    <source>
        <dbReference type="Proteomes" id="UP000789920"/>
    </source>
</evidence>
<proteinExistence type="predicted"/>
<reference evidence="1" key="1">
    <citation type="submission" date="2021-06" db="EMBL/GenBank/DDBJ databases">
        <authorList>
            <person name="Kallberg Y."/>
            <person name="Tangrot J."/>
            <person name="Rosling A."/>
        </authorList>
    </citation>
    <scope>NUCLEOTIDE SEQUENCE</scope>
    <source>
        <strain evidence="1">MA461A</strain>
    </source>
</reference>
<gene>
    <name evidence="1" type="ORF">RPERSI_LOCUS24484</name>
</gene>
<accession>A0ACA9RYZ9</accession>
<keyword evidence="2" id="KW-1185">Reference proteome</keyword>
<sequence>QSLLKTKIRYYQSISYSVIDSNGDYQYIKFRVGEVVETTLFDIRQAAFGIVKGIIEHI</sequence>
<name>A0ACA9RYZ9_9GLOM</name>
<dbReference type="EMBL" id="CAJVQC010078714">
    <property type="protein sequence ID" value="CAG8816562.1"/>
    <property type="molecule type" value="Genomic_DNA"/>
</dbReference>
<protein>
    <submittedName>
        <fullName evidence="1">12592_t:CDS:1</fullName>
    </submittedName>
</protein>
<comment type="caution">
    <text evidence="1">The sequence shown here is derived from an EMBL/GenBank/DDBJ whole genome shotgun (WGS) entry which is preliminary data.</text>
</comment>
<organism evidence="1 2">
    <name type="scientific">Racocetra persica</name>
    <dbReference type="NCBI Taxonomy" id="160502"/>
    <lineage>
        <taxon>Eukaryota</taxon>
        <taxon>Fungi</taxon>
        <taxon>Fungi incertae sedis</taxon>
        <taxon>Mucoromycota</taxon>
        <taxon>Glomeromycotina</taxon>
        <taxon>Glomeromycetes</taxon>
        <taxon>Diversisporales</taxon>
        <taxon>Gigasporaceae</taxon>
        <taxon>Racocetra</taxon>
    </lineage>
</organism>
<evidence type="ECO:0000313" key="1">
    <source>
        <dbReference type="EMBL" id="CAG8816562.1"/>
    </source>
</evidence>
<dbReference type="Proteomes" id="UP000789920">
    <property type="component" value="Unassembled WGS sequence"/>
</dbReference>
<feature type="non-terminal residue" evidence="1">
    <location>
        <position position="1"/>
    </location>
</feature>